<feature type="region of interest" description="Disordered" evidence="1">
    <location>
        <begin position="36"/>
        <end position="81"/>
    </location>
</feature>
<gene>
    <name evidence="2" type="ORF">SE17_09800</name>
</gene>
<feature type="compositionally biased region" description="Basic and acidic residues" evidence="1">
    <location>
        <begin position="51"/>
        <end position="62"/>
    </location>
</feature>
<comment type="caution">
    <text evidence="2">The sequence shown here is derived from an EMBL/GenBank/DDBJ whole genome shotgun (WGS) entry which is preliminary data.</text>
</comment>
<dbReference type="EMBL" id="LJCR01000265">
    <property type="protein sequence ID" value="KPV53413.1"/>
    <property type="molecule type" value="Genomic_DNA"/>
</dbReference>
<organism evidence="2 3">
    <name type="scientific">Kouleothrix aurantiaca</name>
    <dbReference type="NCBI Taxonomy" id="186479"/>
    <lineage>
        <taxon>Bacteria</taxon>
        <taxon>Bacillati</taxon>
        <taxon>Chloroflexota</taxon>
        <taxon>Chloroflexia</taxon>
        <taxon>Chloroflexales</taxon>
        <taxon>Roseiflexineae</taxon>
        <taxon>Roseiflexaceae</taxon>
        <taxon>Kouleothrix</taxon>
    </lineage>
</organism>
<evidence type="ECO:0000313" key="2">
    <source>
        <dbReference type="EMBL" id="KPV53413.1"/>
    </source>
</evidence>
<proteinExistence type="predicted"/>
<sequence>MEKFDFAHLNFAQPEVAAGLAQAYRILLERAYRRRQPTRGAMQCSDAQESVAEKTTDGRESGVADTGETEEIGEPAITQDG</sequence>
<dbReference type="AlphaFoldDB" id="A0A0N8PSQ9"/>
<keyword evidence="3" id="KW-1185">Reference proteome</keyword>
<evidence type="ECO:0000313" key="3">
    <source>
        <dbReference type="Proteomes" id="UP000050509"/>
    </source>
</evidence>
<evidence type="ECO:0000256" key="1">
    <source>
        <dbReference type="SAM" id="MobiDB-lite"/>
    </source>
</evidence>
<protein>
    <submittedName>
        <fullName evidence="2">Uncharacterized protein</fullName>
    </submittedName>
</protein>
<name>A0A0N8PSQ9_9CHLR</name>
<accession>A0A0N8PSQ9</accession>
<dbReference type="Proteomes" id="UP000050509">
    <property type="component" value="Unassembled WGS sequence"/>
</dbReference>
<reference evidence="2 3" key="1">
    <citation type="submission" date="2015-09" db="EMBL/GenBank/DDBJ databases">
        <title>Draft genome sequence of Kouleothrix aurantiaca JCM 19913.</title>
        <authorList>
            <person name="Hemp J."/>
        </authorList>
    </citation>
    <scope>NUCLEOTIDE SEQUENCE [LARGE SCALE GENOMIC DNA]</scope>
    <source>
        <strain evidence="2 3">COM-B</strain>
    </source>
</reference>